<reference evidence="2" key="1">
    <citation type="journal article" date="2023" name="Nat. Plants">
        <title>Single-cell RNA sequencing provides a high-resolution roadmap for understanding the multicellular compartmentation of specialized metabolism.</title>
        <authorList>
            <person name="Sun S."/>
            <person name="Shen X."/>
            <person name="Li Y."/>
            <person name="Li Y."/>
            <person name="Wang S."/>
            <person name="Li R."/>
            <person name="Zhang H."/>
            <person name="Shen G."/>
            <person name="Guo B."/>
            <person name="Wei J."/>
            <person name="Xu J."/>
            <person name="St-Pierre B."/>
            <person name="Chen S."/>
            <person name="Sun C."/>
        </authorList>
    </citation>
    <scope>NUCLEOTIDE SEQUENCE [LARGE SCALE GENOMIC DNA]</scope>
</reference>
<dbReference type="EMBL" id="CM044702">
    <property type="protein sequence ID" value="KAI5678457.1"/>
    <property type="molecule type" value="Genomic_DNA"/>
</dbReference>
<proteinExistence type="predicted"/>
<evidence type="ECO:0000313" key="1">
    <source>
        <dbReference type="EMBL" id="KAI5678457.1"/>
    </source>
</evidence>
<organism evidence="1 2">
    <name type="scientific">Catharanthus roseus</name>
    <name type="common">Madagascar periwinkle</name>
    <name type="synonym">Vinca rosea</name>
    <dbReference type="NCBI Taxonomy" id="4058"/>
    <lineage>
        <taxon>Eukaryota</taxon>
        <taxon>Viridiplantae</taxon>
        <taxon>Streptophyta</taxon>
        <taxon>Embryophyta</taxon>
        <taxon>Tracheophyta</taxon>
        <taxon>Spermatophyta</taxon>
        <taxon>Magnoliopsida</taxon>
        <taxon>eudicotyledons</taxon>
        <taxon>Gunneridae</taxon>
        <taxon>Pentapetalae</taxon>
        <taxon>asterids</taxon>
        <taxon>lamiids</taxon>
        <taxon>Gentianales</taxon>
        <taxon>Apocynaceae</taxon>
        <taxon>Rauvolfioideae</taxon>
        <taxon>Vinceae</taxon>
        <taxon>Catharanthinae</taxon>
        <taxon>Catharanthus</taxon>
    </lineage>
</organism>
<comment type="caution">
    <text evidence="1">The sequence shown here is derived from an EMBL/GenBank/DDBJ whole genome shotgun (WGS) entry which is preliminary data.</text>
</comment>
<protein>
    <submittedName>
        <fullName evidence="1">Uncharacterized protein</fullName>
    </submittedName>
</protein>
<keyword evidence="2" id="KW-1185">Reference proteome</keyword>
<sequence>MVGRQQVRPTTATAAACKFTAFLSAAAATQQLMKQKFQQRSIQQSLMQSPESAIFFATRISTSVPTTLTISYESAATETAPTGFHFASATNINASAANCLNMRRM</sequence>
<name>A0ACC0C0I5_CATRO</name>
<accession>A0ACC0C0I5</accession>
<dbReference type="Proteomes" id="UP001060085">
    <property type="component" value="Linkage Group LG02"/>
</dbReference>
<gene>
    <name evidence="1" type="ORF">M9H77_09407</name>
</gene>
<evidence type="ECO:0000313" key="2">
    <source>
        <dbReference type="Proteomes" id="UP001060085"/>
    </source>
</evidence>